<gene>
    <name evidence="1" type="ORF">CDL15_Pgr006038</name>
</gene>
<dbReference type="EMBL" id="MTKT01005880">
    <property type="protein sequence ID" value="OWM63776.1"/>
    <property type="molecule type" value="Genomic_DNA"/>
</dbReference>
<sequence length="125" mass="14310">MASQGGGKSDRVKWTKEMELVFLEILVERFRKTLTPSLRRCDWEEIDAELANKLHIRLGVERFEGGWDSASNTFTAPDHVWTAFCQDDDLEVILEEPLHGEHPRVAARLILSCRSLGELRASNFI</sequence>
<organism evidence="1 2">
    <name type="scientific">Punica granatum</name>
    <name type="common">Pomegranate</name>
    <dbReference type="NCBI Taxonomy" id="22663"/>
    <lineage>
        <taxon>Eukaryota</taxon>
        <taxon>Viridiplantae</taxon>
        <taxon>Streptophyta</taxon>
        <taxon>Embryophyta</taxon>
        <taxon>Tracheophyta</taxon>
        <taxon>Spermatophyta</taxon>
        <taxon>Magnoliopsida</taxon>
        <taxon>eudicotyledons</taxon>
        <taxon>Gunneridae</taxon>
        <taxon>Pentapetalae</taxon>
        <taxon>rosids</taxon>
        <taxon>malvids</taxon>
        <taxon>Myrtales</taxon>
        <taxon>Lythraceae</taxon>
        <taxon>Punica</taxon>
    </lineage>
</organism>
<dbReference type="Proteomes" id="UP000197138">
    <property type="component" value="Unassembled WGS sequence"/>
</dbReference>
<protein>
    <recommendedName>
        <fullName evidence="3">Myb/SANT-like domain-containing protein</fullName>
    </recommendedName>
</protein>
<proteinExistence type="predicted"/>
<reference evidence="2" key="1">
    <citation type="journal article" date="2017" name="Plant J.">
        <title>The pomegranate (Punica granatum L.) genome and the genomics of punicalagin biosynthesis.</title>
        <authorList>
            <person name="Qin G."/>
            <person name="Xu C."/>
            <person name="Ming R."/>
            <person name="Tang H."/>
            <person name="Guyot R."/>
            <person name="Kramer E.M."/>
            <person name="Hu Y."/>
            <person name="Yi X."/>
            <person name="Qi Y."/>
            <person name="Xu X."/>
            <person name="Gao Z."/>
            <person name="Pan H."/>
            <person name="Jian J."/>
            <person name="Tian Y."/>
            <person name="Yue Z."/>
            <person name="Xu Y."/>
        </authorList>
    </citation>
    <scope>NUCLEOTIDE SEQUENCE [LARGE SCALE GENOMIC DNA]</scope>
    <source>
        <strain evidence="2">cv. Dabenzi</strain>
    </source>
</reference>
<dbReference type="AlphaFoldDB" id="A0A218VTR5"/>
<comment type="caution">
    <text evidence="1">The sequence shown here is derived from an EMBL/GenBank/DDBJ whole genome shotgun (WGS) entry which is preliminary data.</text>
</comment>
<name>A0A218VTR5_PUNGR</name>
<accession>A0A218VTR5</accession>
<evidence type="ECO:0000313" key="1">
    <source>
        <dbReference type="EMBL" id="OWM63776.1"/>
    </source>
</evidence>
<evidence type="ECO:0008006" key="3">
    <source>
        <dbReference type="Google" id="ProtNLM"/>
    </source>
</evidence>
<evidence type="ECO:0000313" key="2">
    <source>
        <dbReference type="Proteomes" id="UP000197138"/>
    </source>
</evidence>